<dbReference type="Pfam" id="PF13727">
    <property type="entry name" value="CoA_binding_3"/>
    <property type="match status" value="1"/>
</dbReference>
<feature type="transmembrane region" description="Helical" evidence="2">
    <location>
        <begin position="121"/>
        <end position="141"/>
    </location>
</feature>
<dbReference type="CDD" id="cd05237">
    <property type="entry name" value="UDP_invert_4-6DH_SDR_e"/>
    <property type="match status" value="1"/>
</dbReference>
<evidence type="ECO:0000259" key="3">
    <source>
        <dbReference type="Pfam" id="PF02719"/>
    </source>
</evidence>
<dbReference type="InterPro" id="IPR036291">
    <property type="entry name" value="NAD(P)-bd_dom_sf"/>
</dbReference>
<feature type="transmembrane region" description="Helical" evidence="2">
    <location>
        <begin position="51"/>
        <end position="69"/>
    </location>
</feature>
<dbReference type="Pfam" id="PF02719">
    <property type="entry name" value="Polysacc_synt_2"/>
    <property type="match status" value="1"/>
</dbReference>
<organism evidence="4 5">
    <name type="scientific">Croceimicrobium hydrocarbonivorans</name>
    <dbReference type="NCBI Taxonomy" id="2761580"/>
    <lineage>
        <taxon>Bacteria</taxon>
        <taxon>Pseudomonadati</taxon>
        <taxon>Bacteroidota</taxon>
        <taxon>Flavobacteriia</taxon>
        <taxon>Flavobacteriales</taxon>
        <taxon>Owenweeksiaceae</taxon>
        <taxon>Croceimicrobium</taxon>
    </lineage>
</organism>
<comment type="similarity">
    <text evidence="1">Belongs to the polysaccharide synthase family.</text>
</comment>
<dbReference type="SUPFAM" id="SSF53335">
    <property type="entry name" value="S-adenosyl-L-methionine-dependent methyltransferases"/>
    <property type="match status" value="1"/>
</dbReference>
<reference evidence="4 5" key="1">
    <citation type="submission" date="2020-08" db="EMBL/GenBank/DDBJ databases">
        <title>Croceimicrobium hydrocarbonivorans gen. nov., sp. nov., a novel marine bacterium isolated from a bacterial consortium that degrades polyethylene terephthalate.</title>
        <authorList>
            <person name="Liu R."/>
        </authorList>
    </citation>
    <scope>NUCLEOTIDE SEQUENCE [LARGE SCALE GENOMIC DNA]</scope>
    <source>
        <strain evidence="4 5">A20-9</strain>
    </source>
</reference>
<dbReference type="Gene3D" id="3.40.50.720">
    <property type="entry name" value="NAD(P)-binding Rossmann-like Domain"/>
    <property type="match status" value="2"/>
</dbReference>
<keyword evidence="2" id="KW-1133">Transmembrane helix</keyword>
<sequence length="645" mass="71800">MIRKFILRNSDRFLSRWIVLVFDLFIVIGTYVASVILRFNFEYLDIPKGIIGDKIPVIACAYLIGFAIARSHIGVIRHTGVSDAWNIFKGSFIAVIILGALSTLSLNFFQPFSDFLAVSNSILLIHFLLNVVILIGTRFLVKLLYARFQTSHEVKATRVMIYGAGASGIITKNTLFHDTSREYQIVNFIDDNPSKVGKSIEGIPIISNEKAFSIGHLEKNLVDQVIISIQSALPNARRNQIVDQCLQQNLQVKVVPPVSSWIQGELSTKQIKPVRIEDLLERDPIVLDSENISRELRGKRILVTGAAGSIGSEIVRQCLHYQPEQVVLLDQAESALYELELELKGKFKNFADIANCVIGDVRDFSRMRRIFDVFKPNIVFHAAAYKHVPLMEDNPYEAVGVNVLGTKNVADLAVEFNAEKFVMVSTDKAVNPTNVMGATKRTAELYTQSLGKKVEGKGTQFITTRFGNVLGSNGSVIPVFRRQIAKGGPITVTHREITRYFMTIPEACNLVLEAGCMGRGGEIFVFDMGESVKIYDLAKKMVKLSGLDLGKDIEIVEVGLRPGEKLYEELLTGKENTLPTHHKKIMIAQTQTLNYSQLLLALDRLGAAHQGSDNLELVRALKSVVPEYISKNSVFESLDLKTALK</sequence>
<evidence type="ECO:0000256" key="2">
    <source>
        <dbReference type="SAM" id="Phobius"/>
    </source>
</evidence>
<dbReference type="KEGG" id="chyd:H4K34_02945"/>
<evidence type="ECO:0000313" key="4">
    <source>
        <dbReference type="EMBL" id="QNR24818.1"/>
    </source>
</evidence>
<feature type="transmembrane region" description="Helical" evidence="2">
    <location>
        <begin position="90"/>
        <end position="109"/>
    </location>
</feature>
<proteinExistence type="inferred from homology"/>
<dbReference type="PANTHER" id="PTHR43318:SF1">
    <property type="entry name" value="POLYSACCHARIDE BIOSYNTHESIS PROTEIN EPSC-RELATED"/>
    <property type="match status" value="1"/>
</dbReference>
<feature type="transmembrane region" description="Helical" evidence="2">
    <location>
        <begin position="20"/>
        <end position="39"/>
    </location>
</feature>
<dbReference type="InterPro" id="IPR029063">
    <property type="entry name" value="SAM-dependent_MTases_sf"/>
</dbReference>
<evidence type="ECO:0000313" key="5">
    <source>
        <dbReference type="Proteomes" id="UP000516305"/>
    </source>
</evidence>
<dbReference type="InterPro" id="IPR051203">
    <property type="entry name" value="Polysaccharide_Synthase-Rel"/>
</dbReference>
<protein>
    <submittedName>
        <fullName evidence="4">Polysaccharide biosynthesis protein</fullName>
    </submittedName>
</protein>
<keyword evidence="5" id="KW-1185">Reference proteome</keyword>
<accession>A0A7H0VGH0</accession>
<dbReference type="Proteomes" id="UP000516305">
    <property type="component" value="Chromosome"/>
</dbReference>
<dbReference type="PANTHER" id="PTHR43318">
    <property type="entry name" value="UDP-N-ACETYLGLUCOSAMINE 4,6-DEHYDRATASE"/>
    <property type="match status" value="1"/>
</dbReference>
<dbReference type="SUPFAM" id="SSF51735">
    <property type="entry name" value="NAD(P)-binding Rossmann-fold domains"/>
    <property type="match status" value="1"/>
</dbReference>
<dbReference type="AlphaFoldDB" id="A0A7H0VGH0"/>
<name>A0A7H0VGH0_9FLAO</name>
<evidence type="ECO:0000256" key="1">
    <source>
        <dbReference type="ARBA" id="ARBA00007430"/>
    </source>
</evidence>
<keyword evidence="2" id="KW-0472">Membrane</keyword>
<gene>
    <name evidence="4" type="ORF">H4K34_02945</name>
</gene>
<dbReference type="EMBL" id="CP060139">
    <property type="protein sequence ID" value="QNR24818.1"/>
    <property type="molecule type" value="Genomic_DNA"/>
</dbReference>
<keyword evidence="2" id="KW-0812">Transmembrane</keyword>
<dbReference type="InterPro" id="IPR003869">
    <property type="entry name" value="Polysac_CapD-like"/>
</dbReference>
<feature type="domain" description="Polysaccharide biosynthesis protein CapD-like" evidence="3">
    <location>
        <begin position="301"/>
        <end position="589"/>
    </location>
</feature>
<dbReference type="RefSeq" id="WP_210759345.1">
    <property type="nucleotide sequence ID" value="NZ_CP060139.1"/>
</dbReference>